<keyword evidence="5" id="KW-1185">Reference proteome</keyword>
<comment type="caution">
    <text evidence="4">The sequence shown here is derived from an EMBL/GenBank/DDBJ whole genome shotgun (WGS) entry which is preliminary data.</text>
</comment>
<name>A0ABC9VYU3_GRUJA</name>
<dbReference type="PANTHER" id="PTHR15961:SF3">
    <property type="entry name" value="PROTEIN EURL HOMOLOG"/>
    <property type="match status" value="1"/>
</dbReference>
<feature type="compositionally biased region" description="Polar residues" evidence="1">
    <location>
        <begin position="123"/>
        <end position="136"/>
    </location>
</feature>
<feature type="chain" id="PRO_5044820432" evidence="2">
    <location>
        <begin position="18"/>
        <end position="896"/>
    </location>
</feature>
<dbReference type="EMBL" id="BAAFJT010000001">
    <property type="protein sequence ID" value="GAB0177990.1"/>
    <property type="molecule type" value="Genomic_DNA"/>
</dbReference>
<dbReference type="Proteomes" id="UP001623348">
    <property type="component" value="Unassembled WGS sequence"/>
</dbReference>
<accession>A0ABC9VYU3</accession>
<sequence length="896" mass="100501">MALALALSLLLCGEGRRQRTRGRGLLPFADPGGDCWQQHLVPNDPLPVISAMKQGSVGWGPVACSRPLPHWGLVQAPSSPAQKEERWRELEALRAELEGEHLCSHELRHWARPEGLPGRQGHQEMQSSCSPDGNGSQSLAAASCQIKPPSFLLALQETAPESQSAGQQTTCQAAADALLQVPKPAGEGLVLPGSVCSQLLEQKACLQCALEDLKRQHCALEMENCLLRKGSSLEVCKEAERLQQKSAKLAALTEQMTKGCRHLQETIEHLMNLPVPLPFQSTTEEPGMKALPQQRAGERREPARALLAQDKQNEASWKAIEEILAQLAADKEGLCYVSTLRQRCEELAVHLMEMMSENTRVAEENSCLHKQMCWAEKVQVENADLKGQLTRVAEKQNAATRAISCLQSRLEDAEHKLEAIREMAERRQQLEKEGEETKSGKKRKMSFYSVLRQKEKGNTKKPCNCFKPHYLDDGTECVFSPLAVCTKPGGGTETREGRATIQTVLNRLEKWAEGNLKKFNKEKCKGLHLRRNNPMHQHKLGAKWLESIFVEKELMFLVGKKRDIIQQCALAVKKVNSLLSWIRQSVANRSSEMILPLCSTVGTMNEEQFVSIDLDDDNVCSVCKLGTEKETLSFCHVCFELNIEGVPKSDLLHTRSLRGHRDCFEKFHLIANQDCPRSKLSKSPYAEVKNILSKKINRIIQYAQNKDLDSDPESSKTSQHQLFNFRHQTDRKLLPQFDSPVPRYSAKWIDGNSGGISSCSQTLLKQRESTDFRLGVLQDAGATFCCSSVLWSNHNQPQKAEKAEGDSLTSVRRRHPQYSREELTVMTPGELKQLNEKLLKQIQDVFEELTQQVQEKDSLASELNVRHIAIEQLLKNYSKLPCLQMGRAGTKSNVPI</sequence>
<dbReference type="Pfam" id="PF06937">
    <property type="entry name" value="EURL"/>
    <property type="match status" value="1"/>
</dbReference>
<dbReference type="InterPro" id="IPR009704">
    <property type="entry name" value="EURL_prot"/>
</dbReference>
<feature type="compositionally biased region" description="Basic and acidic residues" evidence="1">
    <location>
        <begin position="427"/>
        <end position="439"/>
    </location>
</feature>
<dbReference type="InterPro" id="IPR057950">
    <property type="entry name" value="RIMB1/RIM3A-C-like_N"/>
</dbReference>
<keyword evidence="2" id="KW-0732">Signal</keyword>
<dbReference type="PANTHER" id="PTHR15961">
    <property type="entry name" value="PROTEIN EURL HOMOLOG"/>
    <property type="match status" value="1"/>
</dbReference>
<feature type="region of interest" description="Disordered" evidence="1">
    <location>
        <begin position="796"/>
        <end position="816"/>
    </location>
</feature>
<evidence type="ECO:0000313" key="5">
    <source>
        <dbReference type="Proteomes" id="UP001623348"/>
    </source>
</evidence>
<feature type="region of interest" description="Disordered" evidence="1">
    <location>
        <begin position="427"/>
        <end position="446"/>
    </location>
</feature>
<organism evidence="4 5">
    <name type="scientific">Grus japonensis</name>
    <name type="common">Japanese crane</name>
    <name type="synonym">Red-crowned crane</name>
    <dbReference type="NCBI Taxonomy" id="30415"/>
    <lineage>
        <taxon>Eukaryota</taxon>
        <taxon>Metazoa</taxon>
        <taxon>Chordata</taxon>
        <taxon>Craniata</taxon>
        <taxon>Vertebrata</taxon>
        <taxon>Euteleostomi</taxon>
        <taxon>Archelosauria</taxon>
        <taxon>Archosauria</taxon>
        <taxon>Dinosauria</taxon>
        <taxon>Saurischia</taxon>
        <taxon>Theropoda</taxon>
        <taxon>Coelurosauria</taxon>
        <taxon>Aves</taxon>
        <taxon>Neognathae</taxon>
        <taxon>Neoaves</taxon>
        <taxon>Gruiformes</taxon>
        <taxon>Gruidae</taxon>
        <taxon>Grus</taxon>
    </lineage>
</organism>
<protein>
    <submittedName>
        <fullName evidence="4">Protein EURL</fullName>
    </submittedName>
</protein>
<reference evidence="4 5" key="1">
    <citation type="submission" date="2024-06" db="EMBL/GenBank/DDBJ databases">
        <title>The draft genome of Grus japonensis, version 3.</title>
        <authorList>
            <person name="Nabeshima K."/>
            <person name="Suzuki S."/>
            <person name="Onuma M."/>
        </authorList>
    </citation>
    <scope>NUCLEOTIDE SEQUENCE [LARGE SCALE GENOMIC DNA]</scope>
    <source>
        <strain evidence="4 5">451A</strain>
    </source>
</reference>
<evidence type="ECO:0000256" key="1">
    <source>
        <dbReference type="SAM" id="MobiDB-lite"/>
    </source>
</evidence>
<dbReference type="Pfam" id="PF25566">
    <property type="entry name" value="RIMB1_N"/>
    <property type="match status" value="1"/>
</dbReference>
<gene>
    <name evidence="4" type="ORF">GRJ2_000264300</name>
</gene>
<evidence type="ECO:0000313" key="4">
    <source>
        <dbReference type="EMBL" id="GAB0177990.1"/>
    </source>
</evidence>
<dbReference type="AlphaFoldDB" id="A0ABC9VYU3"/>
<proteinExistence type="predicted"/>
<evidence type="ECO:0000256" key="2">
    <source>
        <dbReference type="SAM" id="SignalP"/>
    </source>
</evidence>
<evidence type="ECO:0000259" key="3">
    <source>
        <dbReference type="Pfam" id="PF25566"/>
    </source>
</evidence>
<feature type="signal peptide" evidence="2">
    <location>
        <begin position="1"/>
        <end position="17"/>
    </location>
</feature>
<feature type="domain" description="RIMB1/RIM3A-C-like N-terminal" evidence="3">
    <location>
        <begin position="198"/>
        <end position="325"/>
    </location>
</feature>
<feature type="region of interest" description="Disordered" evidence="1">
    <location>
        <begin position="114"/>
        <end position="136"/>
    </location>
</feature>